<keyword evidence="2" id="KW-0175">Coiled coil</keyword>
<evidence type="ECO:0000313" key="4">
    <source>
        <dbReference type="Proteomes" id="UP001058124"/>
    </source>
</evidence>
<keyword evidence="1" id="KW-1277">Toxin-antitoxin system</keyword>
<reference evidence="3" key="1">
    <citation type="submission" date="2022-06" db="EMBL/GenBank/DDBJ databases">
        <title>Draft genome sequences of Leminorella grimontii str. JCM5902.</title>
        <authorList>
            <person name="Wakabayashi Y."/>
            <person name="Kojima K."/>
        </authorList>
    </citation>
    <scope>NUCLEOTIDE SEQUENCE</scope>
    <source>
        <strain evidence="3">JCM 5902</strain>
    </source>
</reference>
<accession>A0AAV5N8C1</accession>
<dbReference type="Proteomes" id="UP001058124">
    <property type="component" value="Unassembled WGS sequence"/>
</dbReference>
<protein>
    <submittedName>
        <fullName evidence="3">Uncharacterized protein</fullName>
    </submittedName>
</protein>
<proteinExistence type="predicted"/>
<evidence type="ECO:0000256" key="1">
    <source>
        <dbReference type="ARBA" id="ARBA00022649"/>
    </source>
</evidence>
<feature type="coiled-coil region" evidence="2">
    <location>
        <begin position="167"/>
        <end position="194"/>
    </location>
</feature>
<organism evidence="3 4">
    <name type="scientific">Leminorella grimontii</name>
    <dbReference type="NCBI Taxonomy" id="82981"/>
    <lineage>
        <taxon>Bacteria</taxon>
        <taxon>Pseudomonadati</taxon>
        <taxon>Pseudomonadota</taxon>
        <taxon>Gammaproteobacteria</taxon>
        <taxon>Enterobacterales</taxon>
        <taxon>Budviciaceae</taxon>
        <taxon>Leminorella</taxon>
    </lineage>
</organism>
<gene>
    <name evidence="3" type="ORF">SOASR030_32250</name>
</gene>
<dbReference type="RefSeq" id="WP_081650795.1">
    <property type="nucleotide sequence ID" value="NZ_BRLH01000011.1"/>
</dbReference>
<dbReference type="EMBL" id="BRLH01000011">
    <property type="protein sequence ID" value="GKX57113.1"/>
    <property type="molecule type" value="Genomic_DNA"/>
</dbReference>
<evidence type="ECO:0000313" key="3">
    <source>
        <dbReference type="EMBL" id="GKX57113.1"/>
    </source>
</evidence>
<evidence type="ECO:0000256" key="2">
    <source>
        <dbReference type="SAM" id="Coils"/>
    </source>
</evidence>
<name>A0AAV5N8C1_9GAMM</name>
<sequence>MQTLGNKSSFAVEYAIQNSCNAIGCVRLWINGHFLGSLYDTIYIDGYLIGGLTEILNKNRLDERYLTSDETTLFELLEKDLATDNERYDLARHYAVNLGTWTDYFDVYSYRLTDTKGVILWRFRENNGALLDLATYPTRVFSEQFEYDELEEVIRKVSVVLAKALEHETYTSETEKLERENQAALQELNRITDEQGLLSDGDRTF</sequence>
<dbReference type="AlphaFoldDB" id="A0AAV5N8C1"/>
<keyword evidence="4" id="KW-1185">Reference proteome</keyword>
<dbReference type="Pfam" id="PF07362">
    <property type="entry name" value="CcdA"/>
    <property type="match status" value="1"/>
</dbReference>
<comment type="caution">
    <text evidence="3">The sequence shown here is derived from an EMBL/GenBank/DDBJ whole genome shotgun (WGS) entry which is preliminary data.</text>
</comment>
<dbReference type="InterPro" id="IPR009956">
    <property type="entry name" value="Post-segregation_anti-tox_CcdA"/>
</dbReference>